<feature type="domain" description="Transcription factor CBF/NF-Y/archaeal histone" evidence="9">
    <location>
        <begin position="182"/>
        <end position="245"/>
    </location>
</feature>
<dbReference type="PANTHER" id="PTHR10252:SF8">
    <property type="entry name" value="NUCLEAR TRANSCRIPTION FACTOR Y SUBUNIT GAMMA"/>
    <property type="match status" value="1"/>
</dbReference>
<dbReference type="AlphaFoldDB" id="A0A371FU22"/>
<dbReference type="PANTHER" id="PTHR10252">
    <property type="entry name" value="HISTONE-LIKE TRANSCRIPTION FACTOR CCAAT-RELATED"/>
    <property type="match status" value="1"/>
</dbReference>
<keyword evidence="8" id="KW-0732">Signal</keyword>
<dbReference type="FunFam" id="1.10.20.10:FF:000006">
    <property type="entry name" value="Nuclear transcription factor Y subunit gamma"/>
    <property type="match status" value="1"/>
</dbReference>
<reference evidence="10" key="1">
    <citation type="submission" date="2018-05" db="EMBL/GenBank/DDBJ databases">
        <title>Draft genome of Mucuna pruriens seed.</title>
        <authorList>
            <person name="Nnadi N.E."/>
            <person name="Vos R."/>
            <person name="Hasami M.H."/>
            <person name="Devisetty U.K."/>
            <person name="Aguiy J.C."/>
        </authorList>
    </citation>
    <scope>NUCLEOTIDE SEQUENCE [LARGE SCALE GENOMIC DNA]</scope>
    <source>
        <strain evidence="10">JCA_2017</strain>
    </source>
</reference>
<dbReference type="STRING" id="157652.A0A371FU22"/>
<evidence type="ECO:0000256" key="6">
    <source>
        <dbReference type="ARBA" id="ARBA00023242"/>
    </source>
</evidence>
<dbReference type="InterPro" id="IPR003958">
    <property type="entry name" value="CBFA_NFYB_domain"/>
</dbReference>
<evidence type="ECO:0000256" key="1">
    <source>
        <dbReference type="ARBA" id="ARBA00004123"/>
    </source>
</evidence>
<accession>A0A371FU22</accession>
<evidence type="ECO:0000259" key="9">
    <source>
        <dbReference type="Pfam" id="PF00808"/>
    </source>
</evidence>
<proteinExistence type="inferred from homology"/>
<comment type="caution">
    <text evidence="10">The sequence shown here is derived from an EMBL/GenBank/DDBJ whole genome shotgun (WGS) entry which is preliminary data.</text>
</comment>
<dbReference type="OrthoDB" id="1428965at2759"/>
<dbReference type="CDD" id="cd22908">
    <property type="entry name" value="HFD_NFYC-like"/>
    <property type="match status" value="1"/>
</dbReference>
<dbReference type="GO" id="GO:0005634">
    <property type="term" value="C:nucleus"/>
    <property type="evidence" value="ECO:0007669"/>
    <property type="project" value="UniProtKB-SubCell"/>
</dbReference>
<evidence type="ECO:0000313" key="11">
    <source>
        <dbReference type="Proteomes" id="UP000257109"/>
    </source>
</evidence>
<evidence type="ECO:0000256" key="4">
    <source>
        <dbReference type="ARBA" id="ARBA00023159"/>
    </source>
</evidence>
<keyword evidence="6" id="KW-0539">Nucleus</keyword>
<comment type="subcellular location">
    <subcellularLocation>
        <location evidence="1">Nucleus</location>
    </subcellularLocation>
</comment>
<keyword evidence="2" id="KW-0805">Transcription regulation</keyword>
<dbReference type="Proteomes" id="UP000257109">
    <property type="component" value="Unassembled WGS sequence"/>
</dbReference>
<keyword evidence="4" id="KW-0010">Activator</keyword>
<evidence type="ECO:0000256" key="5">
    <source>
        <dbReference type="ARBA" id="ARBA00023163"/>
    </source>
</evidence>
<dbReference type="InterPro" id="IPR009072">
    <property type="entry name" value="Histone-fold"/>
</dbReference>
<dbReference type="SUPFAM" id="SSF47113">
    <property type="entry name" value="Histone-fold"/>
    <property type="match status" value="1"/>
</dbReference>
<feature type="non-terminal residue" evidence="10">
    <location>
        <position position="1"/>
    </location>
</feature>
<comment type="similarity">
    <text evidence="7">Belongs to the NFYC/HAP5 subunit family.</text>
</comment>
<dbReference type="GO" id="GO:0046982">
    <property type="term" value="F:protein heterodimerization activity"/>
    <property type="evidence" value="ECO:0007669"/>
    <property type="project" value="InterPro"/>
</dbReference>
<keyword evidence="11" id="KW-1185">Reference proteome</keyword>
<keyword evidence="5" id="KW-0804">Transcription</keyword>
<protein>
    <submittedName>
        <fullName evidence="10">Nuclear transcription factor Y subunit C-2</fullName>
    </submittedName>
</protein>
<keyword evidence="3" id="KW-0238">DNA-binding</keyword>
<feature type="chain" id="PRO_5016787948" evidence="8">
    <location>
        <begin position="30"/>
        <end position="285"/>
    </location>
</feature>
<dbReference type="EMBL" id="QJKJ01007832">
    <property type="protein sequence ID" value="RDX81772.1"/>
    <property type="molecule type" value="Genomic_DNA"/>
</dbReference>
<dbReference type="GO" id="GO:0000978">
    <property type="term" value="F:RNA polymerase II cis-regulatory region sequence-specific DNA binding"/>
    <property type="evidence" value="ECO:0007669"/>
    <property type="project" value="TreeGrafter"/>
</dbReference>
<organism evidence="10 11">
    <name type="scientific">Mucuna pruriens</name>
    <name type="common">Velvet bean</name>
    <name type="synonym">Dolichos pruriens</name>
    <dbReference type="NCBI Taxonomy" id="157652"/>
    <lineage>
        <taxon>Eukaryota</taxon>
        <taxon>Viridiplantae</taxon>
        <taxon>Streptophyta</taxon>
        <taxon>Embryophyta</taxon>
        <taxon>Tracheophyta</taxon>
        <taxon>Spermatophyta</taxon>
        <taxon>Magnoliopsida</taxon>
        <taxon>eudicotyledons</taxon>
        <taxon>Gunneridae</taxon>
        <taxon>Pentapetalae</taxon>
        <taxon>rosids</taxon>
        <taxon>fabids</taxon>
        <taxon>Fabales</taxon>
        <taxon>Fabaceae</taxon>
        <taxon>Papilionoideae</taxon>
        <taxon>50 kb inversion clade</taxon>
        <taxon>NPAAA clade</taxon>
        <taxon>indigoferoid/millettioid clade</taxon>
        <taxon>Phaseoleae</taxon>
        <taxon>Mucuna</taxon>
    </lineage>
</organism>
<evidence type="ECO:0000256" key="3">
    <source>
        <dbReference type="ARBA" id="ARBA00023125"/>
    </source>
</evidence>
<name>A0A371FU22_MUCPR</name>
<dbReference type="Gene3D" id="1.10.20.10">
    <property type="entry name" value="Histone, subunit A"/>
    <property type="match status" value="1"/>
</dbReference>
<dbReference type="InterPro" id="IPR050568">
    <property type="entry name" value="Transcr_DNA_Rep_Reg"/>
</dbReference>
<gene>
    <name evidence="10" type="primary">NFYC2</name>
    <name evidence="10" type="ORF">CR513_37509</name>
</gene>
<sequence>MLAPLSLTLITTIFFTSIFLSSLELKSQSLQNNFRFSVLTGILIVGNETELGVCGGLITFERANITFERANPKHHNYTRFQYISSSNNMDQNEHGEAAREVGARAQAPRGKNRYQSNLMMAPTNPPTRAFDPSVLIFFPRDQKDGPQYFYIPQLDHLKQRLKNFWAKQRQEIEEGTELRPNSLPLCRIKKIMKVDEEVKMISAEAPVVFRKACELFIMELSMRAWDITEKNKKKTLQKSDIASAITKTDVFDFLVDIVPRHDTMEPGEISGWYLVRVFFVWMVLT</sequence>
<dbReference type="Pfam" id="PF00808">
    <property type="entry name" value="CBFD_NFYB_HMF"/>
    <property type="match status" value="1"/>
</dbReference>
<evidence type="ECO:0000313" key="10">
    <source>
        <dbReference type="EMBL" id="RDX81772.1"/>
    </source>
</evidence>
<feature type="signal peptide" evidence="8">
    <location>
        <begin position="1"/>
        <end position="29"/>
    </location>
</feature>
<dbReference type="GO" id="GO:0000981">
    <property type="term" value="F:DNA-binding transcription factor activity, RNA polymerase II-specific"/>
    <property type="evidence" value="ECO:0007669"/>
    <property type="project" value="TreeGrafter"/>
</dbReference>
<evidence type="ECO:0000256" key="7">
    <source>
        <dbReference type="ARBA" id="ARBA00038129"/>
    </source>
</evidence>
<evidence type="ECO:0000256" key="8">
    <source>
        <dbReference type="SAM" id="SignalP"/>
    </source>
</evidence>
<evidence type="ECO:0000256" key="2">
    <source>
        <dbReference type="ARBA" id="ARBA00023015"/>
    </source>
</evidence>